<feature type="transmembrane region" description="Helical" evidence="1">
    <location>
        <begin position="98"/>
        <end position="116"/>
    </location>
</feature>
<dbReference type="AlphaFoldDB" id="A0A849AGC2"/>
<accession>A0A849AGC2</accession>
<organism evidence="2 3">
    <name type="scientific">Flexivirga aerilata</name>
    <dbReference type="NCBI Taxonomy" id="1656889"/>
    <lineage>
        <taxon>Bacteria</taxon>
        <taxon>Bacillati</taxon>
        <taxon>Actinomycetota</taxon>
        <taxon>Actinomycetes</taxon>
        <taxon>Micrococcales</taxon>
        <taxon>Dermacoccaceae</taxon>
        <taxon>Flexivirga</taxon>
    </lineage>
</organism>
<feature type="transmembrane region" description="Helical" evidence="1">
    <location>
        <begin position="74"/>
        <end position="92"/>
    </location>
</feature>
<feature type="transmembrane region" description="Helical" evidence="1">
    <location>
        <begin position="186"/>
        <end position="206"/>
    </location>
</feature>
<evidence type="ECO:0000313" key="2">
    <source>
        <dbReference type="EMBL" id="NNG38927.1"/>
    </source>
</evidence>
<protein>
    <recommendedName>
        <fullName evidence="4">Intracellular septation protein A</fullName>
    </recommendedName>
</protein>
<name>A0A849AGC2_9MICO</name>
<feature type="transmembrane region" description="Helical" evidence="1">
    <location>
        <begin position="159"/>
        <end position="180"/>
    </location>
</feature>
<evidence type="ECO:0008006" key="4">
    <source>
        <dbReference type="Google" id="ProtNLM"/>
    </source>
</evidence>
<dbReference type="Proteomes" id="UP000557772">
    <property type="component" value="Unassembled WGS sequence"/>
</dbReference>
<evidence type="ECO:0000256" key="1">
    <source>
        <dbReference type="SAM" id="Phobius"/>
    </source>
</evidence>
<sequence>MEQADTAKHAGAYGKDVRLAGLVTMLLWDIGLPVVAYYLARAAGMSTFNSLLVGTVVAGMRLLWVAWRTKQVDAFAGFMLFIFAAGTAASFLTGDPRFMLLKNAALTLVAGVVFLGSCRFGKPLTFAVATRLAGSAQDRADLHRGWAESADFRRKFVQLGLLWGIGLIVEALIRVAIIYLTSIDVAVAASVVVQLAAFAIMTVITISGIRQMREEADALA</sequence>
<reference evidence="2 3" key="1">
    <citation type="submission" date="2020-05" db="EMBL/GenBank/DDBJ databases">
        <title>Flexivirga sp. ID2601S isolated from air conditioner.</title>
        <authorList>
            <person name="Kim D.H."/>
        </authorList>
    </citation>
    <scope>NUCLEOTIDE SEQUENCE [LARGE SCALE GENOMIC DNA]</scope>
    <source>
        <strain evidence="2 3">ID2601S</strain>
    </source>
</reference>
<feature type="transmembrane region" description="Helical" evidence="1">
    <location>
        <begin position="20"/>
        <end position="40"/>
    </location>
</feature>
<dbReference type="EMBL" id="JABENB010000001">
    <property type="protein sequence ID" value="NNG38927.1"/>
    <property type="molecule type" value="Genomic_DNA"/>
</dbReference>
<dbReference type="RefSeq" id="WP_171153218.1">
    <property type="nucleotide sequence ID" value="NZ_JABENB010000001.1"/>
</dbReference>
<keyword evidence="1" id="KW-1133">Transmembrane helix</keyword>
<dbReference type="NCBIfam" id="NF041646">
    <property type="entry name" value="VC0807_fam"/>
    <property type="match status" value="1"/>
</dbReference>
<proteinExistence type="predicted"/>
<evidence type="ECO:0000313" key="3">
    <source>
        <dbReference type="Proteomes" id="UP000557772"/>
    </source>
</evidence>
<keyword evidence="3" id="KW-1185">Reference proteome</keyword>
<gene>
    <name evidence="2" type="ORF">HJ588_06520</name>
</gene>
<keyword evidence="1" id="KW-0472">Membrane</keyword>
<keyword evidence="1" id="KW-0812">Transmembrane</keyword>
<feature type="transmembrane region" description="Helical" evidence="1">
    <location>
        <begin position="46"/>
        <end position="67"/>
    </location>
</feature>
<comment type="caution">
    <text evidence="2">The sequence shown here is derived from an EMBL/GenBank/DDBJ whole genome shotgun (WGS) entry which is preliminary data.</text>
</comment>